<feature type="transmembrane region" description="Helical" evidence="7">
    <location>
        <begin position="103"/>
        <end position="128"/>
    </location>
</feature>
<dbReference type="PANTHER" id="PTHR43744:SF8">
    <property type="entry name" value="SN-GLYCEROL-3-PHOSPHATE TRANSPORT SYSTEM PERMEASE PROTEIN UGPE"/>
    <property type="match status" value="1"/>
</dbReference>
<evidence type="ECO:0000256" key="3">
    <source>
        <dbReference type="ARBA" id="ARBA00022475"/>
    </source>
</evidence>
<evidence type="ECO:0000259" key="8">
    <source>
        <dbReference type="PROSITE" id="PS50928"/>
    </source>
</evidence>
<dbReference type="InterPro" id="IPR000515">
    <property type="entry name" value="MetI-like"/>
</dbReference>
<dbReference type="PROSITE" id="PS50928">
    <property type="entry name" value="ABC_TM1"/>
    <property type="match status" value="1"/>
</dbReference>
<keyword evidence="4 7" id="KW-0812">Transmembrane</keyword>
<keyword evidence="5 7" id="KW-1133">Transmembrane helix</keyword>
<evidence type="ECO:0000256" key="2">
    <source>
        <dbReference type="ARBA" id="ARBA00022448"/>
    </source>
</evidence>
<evidence type="ECO:0000256" key="4">
    <source>
        <dbReference type="ARBA" id="ARBA00022692"/>
    </source>
</evidence>
<dbReference type="EMBL" id="AP019400">
    <property type="protein sequence ID" value="BBI35731.1"/>
    <property type="molecule type" value="Genomic_DNA"/>
</dbReference>
<reference evidence="9 10" key="1">
    <citation type="submission" date="2019-01" db="EMBL/GenBank/DDBJ databases">
        <title>Complete genome sequence of Cohnella hallensis HS21 isolated from Korean fir (Abies koreana) rhizospheric soil.</title>
        <authorList>
            <person name="Jiang L."/>
            <person name="Kang S.W."/>
            <person name="Kim S."/>
            <person name="Jung J."/>
            <person name="Kim C.Y."/>
            <person name="Kim D.H."/>
            <person name="Kim S.W."/>
            <person name="Lee J."/>
        </authorList>
    </citation>
    <scope>NUCLEOTIDE SEQUENCE [LARGE SCALE GENOMIC DNA]</scope>
    <source>
        <strain evidence="9 10">HS21</strain>
    </source>
</reference>
<dbReference type="Proteomes" id="UP000289856">
    <property type="component" value="Chromosome"/>
</dbReference>
<sequence>MKLRAIRNHFSMYVVLILAALCIISPLCIMVFTSVKSNADYIKDPLGLPNPLFIKNYALAWVNGGLLQNAMNSLILTGGSILAIIGTGALAAFAVARFRMVKIAPIVFAVFVAGLILPGQVGLIPLFMQMQEMGLYNTQIGLILIYTAQGLPITIFIFTKFYNSIPYEIDESAKIDGASMWTLFFKIIFPLVLPATVTNIIFNMIGIWNDFFNPLIFTSDASHRTLPLGLVAFKGQFSTDWPQLFAASTMIALPILMLYIFLQRFMIDGLTAGAIKG</sequence>
<keyword evidence="6 7" id="KW-0472">Membrane</keyword>
<feature type="transmembrane region" description="Helical" evidence="7">
    <location>
        <begin position="244"/>
        <end position="262"/>
    </location>
</feature>
<dbReference type="GO" id="GO:0005886">
    <property type="term" value="C:plasma membrane"/>
    <property type="evidence" value="ECO:0007669"/>
    <property type="project" value="UniProtKB-SubCell"/>
</dbReference>
<protein>
    <submittedName>
        <fullName evidence="9">Sugar ABC transporter permease</fullName>
    </submittedName>
</protein>
<evidence type="ECO:0000256" key="6">
    <source>
        <dbReference type="ARBA" id="ARBA00023136"/>
    </source>
</evidence>
<keyword evidence="2 7" id="KW-0813">Transport</keyword>
<dbReference type="RefSeq" id="WP_130614645.1">
    <property type="nucleotide sequence ID" value="NZ_AP019400.1"/>
</dbReference>
<proteinExistence type="inferred from homology"/>
<keyword evidence="10" id="KW-1185">Reference proteome</keyword>
<comment type="subcellular location">
    <subcellularLocation>
        <location evidence="1 7">Cell membrane</location>
        <topology evidence="1 7">Multi-pass membrane protein</topology>
    </subcellularLocation>
</comment>
<organism evidence="9 10">
    <name type="scientific">Cohnella abietis</name>
    <dbReference type="NCBI Taxonomy" id="2507935"/>
    <lineage>
        <taxon>Bacteria</taxon>
        <taxon>Bacillati</taxon>
        <taxon>Bacillota</taxon>
        <taxon>Bacilli</taxon>
        <taxon>Bacillales</taxon>
        <taxon>Paenibacillaceae</taxon>
        <taxon>Cohnella</taxon>
    </lineage>
</organism>
<comment type="similarity">
    <text evidence="7">Belongs to the binding-protein-dependent transport system permease family.</text>
</comment>
<feature type="transmembrane region" description="Helical" evidence="7">
    <location>
        <begin position="183"/>
        <end position="208"/>
    </location>
</feature>
<dbReference type="AlphaFoldDB" id="A0A3T1DC55"/>
<dbReference type="Gene3D" id="1.10.3720.10">
    <property type="entry name" value="MetI-like"/>
    <property type="match status" value="1"/>
</dbReference>
<dbReference type="PANTHER" id="PTHR43744">
    <property type="entry name" value="ABC TRANSPORTER PERMEASE PROTEIN MG189-RELATED-RELATED"/>
    <property type="match status" value="1"/>
</dbReference>
<dbReference type="InterPro" id="IPR035906">
    <property type="entry name" value="MetI-like_sf"/>
</dbReference>
<evidence type="ECO:0000256" key="1">
    <source>
        <dbReference type="ARBA" id="ARBA00004651"/>
    </source>
</evidence>
<evidence type="ECO:0000313" key="10">
    <source>
        <dbReference type="Proteomes" id="UP000289856"/>
    </source>
</evidence>
<evidence type="ECO:0000256" key="5">
    <source>
        <dbReference type="ARBA" id="ARBA00022989"/>
    </source>
</evidence>
<dbReference type="GO" id="GO:0055085">
    <property type="term" value="P:transmembrane transport"/>
    <property type="evidence" value="ECO:0007669"/>
    <property type="project" value="InterPro"/>
</dbReference>
<feature type="domain" description="ABC transmembrane type-1" evidence="8">
    <location>
        <begin position="70"/>
        <end position="262"/>
    </location>
</feature>
<feature type="transmembrane region" description="Helical" evidence="7">
    <location>
        <begin position="140"/>
        <end position="162"/>
    </location>
</feature>
<gene>
    <name evidence="9" type="ORF">KCTCHS21_51300</name>
</gene>
<feature type="transmembrane region" description="Helical" evidence="7">
    <location>
        <begin position="12"/>
        <end position="35"/>
    </location>
</feature>
<keyword evidence="3" id="KW-1003">Cell membrane</keyword>
<dbReference type="Pfam" id="PF00528">
    <property type="entry name" value="BPD_transp_1"/>
    <property type="match status" value="1"/>
</dbReference>
<feature type="transmembrane region" description="Helical" evidence="7">
    <location>
        <begin position="74"/>
        <end position="96"/>
    </location>
</feature>
<evidence type="ECO:0000313" key="9">
    <source>
        <dbReference type="EMBL" id="BBI35731.1"/>
    </source>
</evidence>
<dbReference type="SUPFAM" id="SSF161098">
    <property type="entry name" value="MetI-like"/>
    <property type="match status" value="1"/>
</dbReference>
<evidence type="ECO:0000256" key="7">
    <source>
        <dbReference type="RuleBase" id="RU363032"/>
    </source>
</evidence>
<dbReference type="OrthoDB" id="9772609at2"/>
<accession>A0A3T1DC55</accession>
<dbReference type="CDD" id="cd06261">
    <property type="entry name" value="TM_PBP2"/>
    <property type="match status" value="1"/>
</dbReference>
<name>A0A3T1DC55_9BACL</name>
<dbReference type="KEGG" id="cohn:KCTCHS21_51300"/>